<feature type="binding site" evidence="13">
    <location>
        <begin position="351"/>
        <end position="352"/>
    </location>
    <ligand>
        <name>UDP-alpha-D-glucose</name>
        <dbReference type="ChEBI" id="CHEBI:58885"/>
        <note>ligand shared between dimeric partners</note>
    </ligand>
</feature>
<evidence type="ECO:0000313" key="19">
    <source>
        <dbReference type="EMBL" id="KIW14592.1"/>
    </source>
</evidence>
<dbReference type="PIRSF" id="PIRSF000808">
    <property type="entry name" value="GalT"/>
    <property type="match status" value="1"/>
</dbReference>
<evidence type="ECO:0000259" key="17">
    <source>
        <dbReference type="Pfam" id="PF01087"/>
    </source>
</evidence>
<dbReference type="GO" id="GO:0008270">
    <property type="term" value="F:zinc ion binding"/>
    <property type="evidence" value="ECO:0007669"/>
    <property type="project" value="InterPro"/>
</dbReference>
<feature type="domain" description="Galactose-1-phosphate uridyl transferase C-terminal" evidence="18">
    <location>
        <begin position="216"/>
        <end position="372"/>
    </location>
</feature>
<comment type="cofactor">
    <cofactor evidence="15">
        <name>Fe cation</name>
        <dbReference type="ChEBI" id="CHEBI:24875"/>
    </cofactor>
    <text evidence="15">Binds 1 Fe cation per subunit.</text>
</comment>
<feature type="binding site" evidence="14">
    <location>
        <position position="52"/>
    </location>
    <ligand>
        <name>Zn(2+)</name>
        <dbReference type="ChEBI" id="CHEBI:29105"/>
    </ligand>
</feature>
<keyword evidence="15" id="KW-0408">Iron</keyword>
<evidence type="ECO:0000256" key="6">
    <source>
        <dbReference type="ARBA" id="ARBA00022679"/>
    </source>
</evidence>
<dbReference type="STRING" id="91928.A0A0D1ZP69"/>
<dbReference type="GO" id="GO:0005737">
    <property type="term" value="C:cytoplasm"/>
    <property type="evidence" value="ECO:0007669"/>
    <property type="project" value="TreeGrafter"/>
</dbReference>
<dbReference type="PANTHER" id="PTHR11943:SF1">
    <property type="entry name" value="GALACTOSE-1-PHOSPHATE URIDYLYLTRANSFERASE"/>
    <property type="match status" value="1"/>
</dbReference>
<evidence type="ECO:0000256" key="1">
    <source>
        <dbReference type="ARBA" id="ARBA00001107"/>
    </source>
</evidence>
<keyword evidence="11 16" id="KW-0119">Carbohydrate metabolism</keyword>
<evidence type="ECO:0000256" key="4">
    <source>
        <dbReference type="ARBA" id="ARBA00012384"/>
    </source>
</evidence>
<dbReference type="InterPro" id="IPR001937">
    <property type="entry name" value="GalP_UDPtransf1"/>
</dbReference>
<dbReference type="Pfam" id="PF02744">
    <property type="entry name" value="GalP_UDP_tr_C"/>
    <property type="match status" value="1"/>
</dbReference>
<feature type="binding site" description="in other chain" evidence="13">
    <location>
        <position position="358"/>
    </location>
    <ligand>
        <name>UDP-alpha-D-glucose</name>
        <dbReference type="ChEBI" id="CHEBI:58885"/>
        <note>ligand shared between dimeric partners</note>
    </ligand>
</feature>
<evidence type="ECO:0000256" key="5">
    <source>
        <dbReference type="ARBA" id="ARBA00016340"/>
    </source>
</evidence>
<comment type="similarity">
    <text evidence="3 16">Belongs to the galactose-1-phosphate uridylyltransferase type 1 family.</text>
</comment>
<dbReference type="FunFam" id="3.30.428.10:FF:000001">
    <property type="entry name" value="Galactose-1-phosphate uridylyltransferase"/>
    <property type="match status" value="1"/>
</dbReference>
<accession>A0A0D1ZP69</accession>
<keyword evidence="8 14" id="KW-0479">Metal-binding</keyword>
<dbReference type="VEuPathDB" id="FungiDB:PV08_07376"/>
<feature type="binding site" evidence="15">
    <location>
        <position position="314"/>
    </location>
    <ligand>
        <name>Fe cation</name>
        <dbReference type="ChEBI" id="CHEBI:24875"/>
    </ligand>
</feature>
<feature type="domain" description="Galactose-1-phosphate uridyl transferase N-terminal" evidence="17">
    <location>
        <begin position="9"/>
        <end position="209"/>
    </location>
</feature>
<feature type="binding site" evidence="15">
    <location>
        <position position="215"/>
    </location>
    <ligand>
        <name>Fe cation</name>
        <dbReference type="ChEBI" id="CHEBI:24875"/>
    </ligand>
</feature>
<feature type="binding site" description="in other chain" evidence="13">
    <location>
        <position position="201"/>
    </location>
    <ligand>
        <name>UDP-alpha-D-glucose</name>
        <dbReference type="ChEBI" id="CHEBI:58885"/>
        <note>ligand shared between dimeric partners</note>
    </ligand>
</feature>
<feature type="binding site" evidence="14">
    <location>
        <position position="197"/>
    </location>
    <ligand>
        <name>Zn(2+)</name>
        <dbReference type="ChEBI" id="CHEBI:29105"/>
    </ligand>
</feature>
<sequence>MHEKILDDVAHRRYNPLRASWVLVSPHRTKRPWQGQQESPSLLSLESYDSKCYLCPSNTRASGETNPSYNDVFLFVNDYSALNEGQEVNGFEHPLSEKSSAVLLKAEPVSGTCYVLTFNADHSKTLADMSPSEIVPVIKAWTEVYARYIAPQSSLASLAKTVPRSQISSSIRTARIQHRWMQIFENKGAAMGCSNPHPHGQIWTSTTLPEEPAIELEQLKRYFLEHGRNMLTHYAQLEQQQGERIVFQNATFLVICPWWGTWPFETMIVPIRHLRSLLDLKTHEQLDLAEAIAEITRRYDNLFETDFPYSMGVHQAPLDGSDEDIECSSFHIHFYPPLLRSASVRKFLVGYELMAEPQRDITPEQATARLQQCGGKLYRLRMRDKASDLKIQP</sequence>
<dbReference type="InterPro" id="IPR005849">
    <property type="entry name" value="GalP_Utransf_N"/>
</dbReference>
<dbReference type="Gene3D" id="3.30.428.10">
    <property type="entry name" value="HIT-like"/>
    <property type="match status" value="2"/>
</dbReference>
<feature type="binding site" evidence="15">
    <location>
        <position position="333"/>
    </location>
    <ligand>
        <name>Fe cation</name>
        <dbReference type="ChEBI" id="CHEBI:24875"/>
    </ligand>
</feature>
<feature type="binding site" description="in other chain" evidence="13">
    <location>
        <begin position="192"/>
        <end position="194"/>
    </location>
    <ligand>
        <name>UDP-alpha-D-glucose</name>
        <dbReference type="ChEBI" id="CHEBI:58885"/>
        <note>ligand shared between dimeric partners</note>
    </ligand>
</feature>
<gene>
    <name evidence="19" type="ORF">PV08_07376</name>
</gene>
<feature type="active site" description="Tele-UMP-histidine intermediate" evidence="12">
    <location>
        <position position="199"/>
    </location>
</feature>
<dbReference type="Proteomes" id="UP000053328">
    <property type="component" value="Unassembled WGS sequence"/>
</dbReference>
<feature type="binding site" evidence="14">
    <location>
        <position position="122"/>
    </location>
    <ligand>
        <name>Zn(2+)</name>
        <dbReference type="ChEBI" id="CHEBI:29105"/>
    </ligand>
</feature>
<dbReference type="HOGENOM" id="CLU_029960_0_0_1"/>
<evidence type="ECO:0000256" key="3">
    <source>
        <dbReference type="ARBA" id="ARBA00010951"/>
    </source>
</evidence>
<dbReference type="Pfam" id="PF01087">
    <property type="entry name" value="GalP_UDP_transf"/>
    <property type="match status" value="1"/>
</dbReference>
<dbReference type="RefSeq" id="XP_016234808.1">
    <property type="nucleotide sequence ID" value="XM_016381706.1"/>
</dbReference>
<feature type="binding site" evidence="13">
    <location>
        <begin position="346"/>
        <end position="347"/>
    </location>
    <ligand>
        <name>UDP-alpha-D-glucose</name>
        <dbReference type="ChEBI" id="CHEBI:58885"/>
        <note>ligand shared between dimeric partners</note>
    </ligand>
</feature>
<dbReference type="GO" id="GO:0033499">
    <property type="term" value="P:galactose catabolic process via UDP-galactose, Leloir pathway"/>
    <property type="evidence" value="ECO:0007669"/>
    <property type="project" value="TreeGrafter"/>
</dbReference>
<protein>
    <recommendedName>
        <fullName evidence="5 16">Galactose-1-phosphate uridylyltransferase</fullName>
        <ecNumber evidence="4 16">2.7.7.12</ecNumber>
    </recommendedName>
</protein>
<keyword evidence="20" id="KW-1185">Reference proteome</keyword>
<evidence type="ECO:0000256" key="2">
    <source>
        <dbReference type="ARBA" id="ARBA00004947"/>
    </source>
</evidence>
<feature type="binding site" description="in other chain" evidence="13">
    <location>
        <position position="186"/>
    </location>
    <ligand>
        <name>UDP-alpha-D-glucose</name>
        <dbReference type="ChEBI" id="CHEBI:58885"/>
        <note>ligand shared between dimeric partners</note>
    </ligand>
</feature>
<dbReference type="UniPathway" id="UPA00214"/>
<dbReference type="CDD" id="cd00608">
    <property type="entry name" value="GalT"/>
    <property type="match status" value="1"/>
</dbReference>
<dbReference type="InterPro" id="IPR019779">
    <property type="entry name" value="GalP_UDPtransf1_His-AS"/>
</dbReference>
<evidence type="ECO:0000256" key="9">
    <source>
        <dbReference type="ARBA" id="ARBA00022833"/>
    </source>
</evidence>
<keyword evidence="10 16" id="KW-0299">Galactose metabolism</keyword>
<keyword evidence="9 14" id="KW-0862">Zinc</keyword>
<evidence type="ECO:0000256" key="8">
    <source>
        <dbReference type="ARBA" id="ARBA00022723"/>
    </source>
</evidence>
<comment type="cofactor">
    <cofactor evidence="14">
        <name>Zn(2+)</name>
        <dbReference type="ChEBI" id="CHEBI:29105"/>
    </cofactor>
    <text evidence="14">Binds 1 zinc ion per subunit.</text>
</comment>
<dbReference type="NCBIfam" id="TIGR00209">
    <property type="entry name" value="galT_1"/>
    <property type="match status" value="1"/>
</dbReference>
<evidence type="ECO:0000256" key="16">
    <source>
        <dbReference type="RuleBase" id="RU000506"/>
    </source>
</evidence>
<dbReference type="PANTHER" id="PTHR11943">
    <property type="entry name" value="GALACTOSE-1-PHOSPHATE URIDYLYLTRANSFERASE"/>
    <property type="match status" value="1"/>
</dbReference>
<dbReference type="AlphaFoldDB" id="A0A0D1ZP69"/>
<comment type="pathway">
    <text evidence="2 16">Carbohydrate metabolism; galactose metabolism.</text>
</comment>
<feature type="binding site" description="in other chain" evidence="13">
    <location>
        <begin position="77"/>
        <end position="78"/>
    </location>
    <ligand>
        <name>UDP-alpha-D-glucose</name>
        <dbReference type="ChEBI" id="CHEBI:58885"/>
        <note>ligand shared between dimeric partners</note>
    </ligand>
</feature>
<keyword evidence="7 16" id="KW-0548">Nucleotidyltransferase</keyword>
<feature type="binding site" description="in other chain" evidence="13">
    <location>
        <position position="61"/>
    </location>
    <ligand>
        <name>UDP-alpha-D-glucose</name>
        <dbReference type="ChEBI" id="CHEBI:58885"/>
        <note>ligand shared between dimeric partners</note>
    </ligand>
</feature>
<feature type="binding site" evidence="14">
    <location>
        <position position="55"/>
    </location>
    <ligand>
        <name>Zn(2+)</name>
        <dbReference type="ChEBI" id="CHEBI:29105"/>
    </ligand>
</feature>
<evidence type="ECO:0000256" key="10">
    <source>
        <dbReference type="ARBA" id="ARBA00023144"/>
    </source>
</evidence>
<dbReference type="OrthoDB" id="418412at2759"/>
<evidence type="ECO:0000256" key="14">
    <source>
        <dbReference type="PIRSR" id="PIRSR000808-3"/>
    </source>
</evidence>
<dbReference type="InterPro" id="IPR036265">
    <property type="entry name" value="HIT-like_sf"/>
</dbReference>
<evidence type="ECO:0000256" key="15">
    <source>
        <dbReference type="PIRSR" id="PIRSR000808-4"/>
    </source>
</evidence>
<dbReference type="InterPro" id="IPR005850">
    <property type="entry name" value="GalP_Utransf_C"/>
</dbReference>
<name>A0A0D1ZP69_9EURO</name>
<dbReference type="SUPFAM" id="SSF54197">
    <property type="entry name" value="HIT-like"/>
    <property type="match status" value="2"/>
</dbReference>
<evidence type="ECO:0000256" key="12">
    <source>
        <dbReference type="PIRSR" id="PIRSR000808-1"/>
    </source>
</evidence>
<dbReference type="GO" id="GO:0008108">
    <property type="term" value="F:UDP-glucose:hexose-1-phosphate uridylyltransferase activity"/>
    <property type="evidence" value="ECO:0007669"/>
    <property type="project" value="UniProtKB-EC"/>
</dbReference>
<feature type="binding site" evidence="13">
    <location>
        <begin position="28"/>
        <end position="31"/>
    </location>
    <ligand>
        <name>UDP-alpha-D-glucose</name>
        <dbReference type="ChEBI" id="CHEBI:58885"/>
        <note>ligand shared between dimeric partners</note>
    </ligand>
</feature>
<dbReference type="EC" id="2.7.7.12" evidence="4 16"/>
<dbReference type="EMBL" id="KN847496">
    <property type="protein sequence ID" value="KIW14592.1"/>
    <property type="molecule type" value="Genomic_DNA"/>
</dbReference>
<keyword evidence="6 16" id="KW-0808">Transferase</keyword>
<comment type="catalytic activity">
    <reaction evidence="1 16">
        <text>alpha-D-galactose 1-phosphate + UDP-alpha-D-glucose = alpha-D-glucose 1-phosphate + UDP-alpha-D-galactose</text>
        <dbReference type="Rhea" id="RHEA:13989"/>
        <dbReference type="ChEBI" id="CHEBI:58336"/>
        <dbReference type="ChEBI" id="CHEBI:58601"/>
        <dbReference type="ChEBI" id="CHEBI:58885"/>
        <dbReference type="ChEBI" id="CHEBI:66914"/>
        <dbReference type="EC" id="2.7.7.12"/>
    </reaction>
</comment>
<evidence type="ECO:0000256" key="13">
    <source>
        <dbReference type="PIRSR" id="PIRSR000808-2"/>
    </source>
</evidence>
<dbReference type="GeneID" id="27334459"/>
<evidence type="ECO:0000256" key="11">
    <source>
        <dbReference type="ARBA" id="ARBA00023277"/>
    </source>
</evidence>
<proteinExistence type="inferred from homology"/>
<reference evidence="19 20" key="1">
    <citation type="submission" date="2015-01" db="EMBL/GenBank/DDBJ databases">
        <title>The Genome Sequence of Exophiala spinifera CBS89968.</title>
        <authorList>
            <consortium name="The Broad Institute Genomics Platform"/>
            <person name="Cuomo C."/>
            <person name="de Hoog S."/>
            <person name="Gorbushina A."/>
            <person name="Stielow B."/>
            <person name="Teixiera M."/>
            <person name="Abouelleil A."/>
            <person name="Chapman S.B."/>
            <person name="Priest M."/>
            <person name="Young S.K."/>
            <person name="Wortman J."/>
            <person name="Nusbaum C."/>
            <person name="Birren B."/>
        </authorList>
    </citation>
    <scope>NUCLEOTIDE SEQUENCE [LARGE SCALE GENOMIC DNA]</scope>
    <source>
        <strain evidence="19 20">CBS 89968</strain>
    </source>
</reference>
<evidence type="ECO:0000259" key="18">
    <source>
        <dbReference type="Pfam" id="PF02744"/>
    </source>
</evidence>
<evidence type="ECO:0000313" key="20">
    <source>
        <dbReference type="Proteomes" id="UP000053328"/>
    </source>
</evidence>
<organism evidence="19 20">
    <name type="scientific">Exophiala spinifera</name>
    <dbReference type="NCBI Taxonomy" id="91928"/>
    <lineage>
        <taxon>Eukaryota</taxon>
        <taxon>Fungi</taxon>
        <taxon>Dikarya</taxon>
        <taxon>Ascomycota</taxon>
        <taxon>Pezizomycotina</taxon>
        <taxon>Eurotiomycetes</taxon>
        <taxon>Chaetothyriomycetidae</taxon>
        <taxon>Chaetothyriales</taxon>
        <taxon>Herpotrichiellaceae</taxon>
        <taxon>Exophiala</taxon>
    </lineage>
</organism>
<feature type="binding site" evidence="15">
    <location>
        <position position="331"/>
    </location>
    <ligand>
        <name>Fe cation</name>
        <dbReference type="ChEBI" id="CHEBI:24875"/>
    </ligand>
</feature>
<dbReference type="PROSITE" id="PS00117">
    <property type="entry name" value="GAL_P_UDP_TRANSF_I"/>
    <property type="match status" value="1"/>
</dbReference>
<evidence type="ECO:0000256" key="7">
    <source>
        <dbReference type="ARBA" id="ARBA00022695"/>
    </source>
</evidence>